<keyword evidence="8" id="KW-0677">Repeat</keyword>
<sequence>MDSKVSFLESEFERAVATMGDAPPNDNVVPIADPPSAQALLSERERRFQALLEALPTAVYTTDAVGRLTYYNSAAAEMWGHQPTLGVSEWCGAWKLYWPDGTPMAHVDCPMAVAVRDQRALRGMEAIAERPDGTRVPFAAAPTPLFDAAGKLVGAVNMLIDISERKAAEDQQALLVRELHHRVKNTLATVQAIMGSTARSARTIEEFRDAIIGRIGSLAKTHLLLSDEAGIVDFGGVVHKELDAFGIGDGGRITLSGPDVELPAQLAVTLGMAIHELTTNAVRFGALSVPEGKVDVSWSVTIAANGRRLDFEWVETCGPKVKKPKHKGFGTRLIDIVLPGQIQAKAEVAYRPEGVRVTGTVPLPSDGTV</sequence>
<dbReference type="AlphaFoldDB" id="A0A346A1Z8"/>
<dbReference type="PANTHER" id="PTHR41523:SF8">
    <property type="entry name" value="ETHYLENE RESPONSE SENSOR PROTEIN"/>
    <property type="match status" value="1"/>
</dbReference>
<dbReference type="InterPro" id="IPR000014">
    <property type="entry name" value="PAS"/>
</dbReference>
<evidence type="ECO:0000259" key="13">
    <source>
        <dbReference type="PROSITE" id="PS50112"/>
    </source>
</evidence>
<keyword evidence="10" id="KW-0418">Kinase</keyword>
<dbReference type="Pfam" id="PF08448">
    <property type="entry name" value="PAS_4"/>
    <property type="match status" value="1"/>
</dbReference>
<protein>
    <recommendedName>
        <fullName evidence="3">Blue-light-activated histidine kinase</fullName>
        <ecNumber evidence="2">2.7.13.3</ecNumber>
    </recommendedName>
</protein>
<dbReference type="SUPFAM" id="SSF55785">
    <property type="entry name" value="PYP-like sensor domain (PAS domain)"/>
    <property type="match status" value="1"/>
</dbReference>
<evidence type="ECO:0000256" key="11">
    <source>
        <dbReference type="ARBA" id="ARBA00022840"/>
    </source>
</evidence>
<evidence type="ECO:0000256" key="5">
    <source>
        <dbReference type="ARBA" id="ARBA00022630"/>
    </source>
</evidence>
<dbReference type="InterPro" id="IPR011102">
    <property type="entry name" value="Sig_transdc_His_kinase_HWE"/>
</dbReference>
<keyword evidence="4" id="KW-0597">Phosphoprotein</keyword>
<evidence type="ECO:0000256" key="6">
    <source>
        <dbReference type="ARBA" id="ARBA00022643"/>
    </source>
</evidence>
<evidence type="ECO:0000256" key="12">
    <source>
        <dbReference type="ARBA" id="ARBA00023026"/>
    </source>
</evidence>
<dbReference type="InterPro" id="IPR013656">
    <property type="entry name" value="PAS_4"/>
</dbReference>
<dbReference type="PROSITE" id="PS50112">
    <property type="entry name" value="PAS"/>
    <property type="match status" value="1"/>
</dbReference>
<keyword evidence="5" id="KW-0285">Flavoprotein</keyword>
<dbReference type="CDD" id="cd00130">
    <property type="entry name" value="PAS"/>
    <property type="match status" value="1"/>
</dbReference>
<dbReference type="OrthoDB" id="9813940at2"/>
<dbReference type="InterPro" id="IPR000700">
    <property type="entry name" value="PAS-assoc_C"/>
</dbReference>
<reference evidence="15 16" key="1">
    <citation type="submission" date="2018-07" db="EMBL/GenBank/DDBJ databases">
        <authorList>
            <person name="Quirk P.G."/>
            <person name="Krulwich T.A."/>
        </authorList>
    </citation>
    <scope>NUCLEOTIDE SEQUENCE [LARGE SCALE GENOMIC DNA]</scope>
    <source>
        <strain evidence="15 16">CC-BB4</strain>
    </source>
</reference>
<evidence type="ECO:0000256" key="10">
    <source>
        <dbReference type="ARBA" id="ARBA00022777"/>
    </source>
</evidence>
<keyword evidence="9" id="KW-0547">Nucleotide-binding</keyword>
<dbReference type="GO" id="GO:0004673">
    <property type="term" value="F:protein histidine kinase activity"/>
    <property type="evidence" value="ECO:0007669"/>
    <property type="project" value="UniProtKB-EC"/>
</dbReference>
<dbReference type="RefSeq" id="WP_115693574.1">
    <property type="nucleotide sequence ID" value="NZ_CP031417.1"/>
</dbReference>
<evidence type="ECO:0000259" key="14">
    <source>
        <dbReference type="PROSITE" id="PS50113"/>
    </source>
</evidence>
<dbReference type="InterPro" id="IPR036890">
    <property type="entry name" value="HATPase_C_sf"/>
</dbReference>
<evidence type="ECO:0000313" key="16">
    <source>
        <dbReference type="Proteomes" id="UP000254889"/>
    </source>
</evidence>
<evidence type="ECO:0000256" key="7">
    <source>
        <dbReference type="ARBA" id="ARBA00022679"/>
    </source>
</evidence>
<comment type="catalytic activity">
    <reaction evidence="1">
        <text>ATP + protein L-histidine = ADP + protein N-phospho-L-histidine.</text>
        <dbReference type="EC" id="2.7.13.3"/>
    </reaction>
</comment>
<evidence type="ECO:0000256" key="9">
    <source>
        <dbReference type="ARBA" id="ARBA00022741"/>
    </source>
</evidence>
<proteinExistence type="predicted"/>
<dbReference type="KEGG" id="ptaw:DW352_23350"/>
<accession>A0A346A1Z8</accession>
<dbReference type="Proteomes" id="UP000254889">
    <property type="component" value="Chromosome"/>
</dbReference>
<dbReference type="GO" id="GO:0005524">
    <property type="term" value="F:ATP binding"/>
    <property type="evidence" value="ECO:0007669"/>
    <property type="project" value="UniProtKB-KW"/>
</dbReference>
<keyword evidence="11" id="KW-0067">ATP-binding</keyword>
<evidence type="ECO:0000256" key="1">
    <source>
        <dbReference type="ARBA" id="ARBA00000085"/>
    </source>
</evidence>
<dbReference type="Pfam" id="PF07536">
    <property type="entry name" value="HWE_HK"/>
    <property type="match status" value="1"/>
</dbReference>
<name>A0A346A1Z8_9HYPH</name>
<dbReference type="Gene3D" id="3.30.565.10">
    <property type="entry name" value="Histidine kinase-like ATPase, C-terminal domain"/>
    <property type="match status" value="1"/>
</dbReference>
<dbReference type="EMBL" id="CP031417">
    <property type="protein sequence ID" value="AXK83195.1"/>
    <property type="molecule type" value="Genomic_DNA"/>
</dbReference>
<evidence type="ECO:0000256" key="8">
    <source>
        <dbReference type="ARBA" id="ARBA00022737"/>
    </source>
</evidence>
<keyword evidence="7" id="KW-0808">Transferase</keyword>
<dbReference type="SMART" id="SM00911">
    <property type="entry name" value="HWE_HK"/>
    <property type="match status" value="1"/>
</dbReference>
<evidence type="ECO:0000256" key="4">
    <source>
        <dbReference type="ARBA" id="ARBA00022553"/>
    </source>
</evidence>
<keyword evidence="16" id="KW-1185">Reference proteome</keyword>
<evidence type="ECO:0000313" key="15">
    <source>
        <dbReference type="EMBL" id="AXK83195.1"/>
    </source>
</evidence>
<dbReference type="PANTHER" id="PTHR41523">
    <property type="entry name" value="TWO-COMPONENT SYSTEM SENSOR PROTEIN"/>
    <property type="match status" value="1"/>
</dbReference>
<organism evidence="15 16">
    <name type="scientific">Pseudolabrys taiwanensis</name>
    <dbReference type="NCBI Taxonomy" id="331696"/>
    <lineage>
        <taxon>Bacteria</taxon>
        <taxon>Pseudomonadati</taxon>
        <taxon>Pseudomonadota</taxon>
        <taxon>Alphaproteobacteria</taxon>
        <taxon>Hyphomicrobiales</taxon>
        <taxon>Xanthobacteraceae</taxon>
        <taxon>Pseudolabrys</taxon>
    </lineage>
</organism>
<evidence type="ECO:0000256" key="3">
    <source>
        <dbReference type="ARBA" id="ARBA00021740"/>
    </source>
</evidence>
<feature type="domain" description="PAS" evidence="13">
    <location>
        <begin position="44"/>
        <end position="83"/>
    </location>
</feature>
<feature type="domain" description="PAC" evidence="14">
    <location>
        <begin position="122"/>
        <end position="174"/>
    </location>
</feature>
<dbReference type="NCBIfam" id="TIGR00229">
    <property type="entry name" value="sensory_box"/>
    <property type="match status" value="1"/>
</dbReference>
<gene>
    <name evidence="15" type="ORF">DW352_23350</name>
</gene>
<dbReference type="InterPro" id="IPR035965">
    <property type="entry name" value="PAS-like_dom_sf"/>
</dbReference>
<evidence type="ECO:0000256" key="2">
    <source>
        <dbReference type="ARBA" id="ARBA00012438"/>
    </source>
</evidence>
<dbReference type="Gene3D" id="3.30.450.20">
    <property type="entry name" value="PAS domain"/>
    <property type="match status" value="1"/>
</dbReference>
<keyword evidence="6" id="KW-0288">FMN</keyword>
<keyword evidence="12" id="KW-0843">Virulence</keyword>
<dbReference type="EC" id="2.7.13.3" evidence="2"/>
<dbReference type="PROSITE" id="PS50113">
    <property type="entry name" value="PAC"/>
    <property type="match status" value="1"/>
</dbReference>